<gene>
    <name evidence="1" type="ORF">DFH07DRAFT_1008764</name>
</gene>
<evidence type="ECO:0000313" key="2">
    <source>
        <dbReference type="Proteomes" id="UP001215280"/>
    </source>
</evidence>
<keyword evidence="2" id="KW-1185">Reference proteome</keyword>
<protein>
    <submittedName>
        <fullName evidence="1">Uncharacterized protein</fullName>
    </submittedName>
</protein>
<proteinExistence type="predicted"/>
<comment type="caution">
    <text evidence="1">The sequence shown here is derived from an EMBL/GenBank/DDBJ whole genome shotgun (WGS) entry which is preliminary data.</text>
</comment>
<name>A0AAD7NNG7_9AGAR</name>
<dbReference type="EMBL" id="JARJLG010000028">
    <property type="protein sequence ID" value="KAJ7768146.1"/>
    <property type="molecule type" value="Genomic_DNA"/>
</dbReference>
<dbReference type="AlphaFoldDB" id="A0AAD7NNG7"/>
<dbReference type="Proteomes" id="UP001215280">
    <property type="component" value="Unassembled WGS sequence"/>
</dbReference>
<organism evidence="1 2">
    <name type="scientific">Mycena maculata</name>
    <dbReference type="NCBI Taxonomy" id="230809"/>
    <lineage>
        <taxon>Eukaryota</taxon>
        <taxon>Fungi</taxon>
        <taxon>Dikarya</taxon>
        <taxon>Basidiomycota</taxon>
        <taxon>Agaricomycotina</taxon>
        <taxon>Agaricomycetes</taxon>
        <taxon>Agaricomycetidae</taxon>
        <taxon>Agaricales</taxon>
        <taxon>Marasmiineae</taxon>
        <taxon>Mycenaceae</taxon>
        <taxon>Mycena</taxon>
    </lineage>
</organism>
<evidence type="ECO:0000313" key="1">
    <source>
        <dbReference type="EMBL" id="KAJ7768146.1"/>
    </source>
</evidence>
<accession>A0AAD7NNG7</accession>
<dbReference type="Gene3D" id="3.40.50.720">
    <property type="entry name" value="NAD(P)-binding Rossmann-like Domain"/>
    <property type="match status" value="1"/>
</dbReference>
<reference evidence="1" key="1">
    <citation type="submission" date="2023-03" db="EMBL/GenBank/DDBJ databases">
        <title>Massive genome expansion in bonnet fungi (Mycena s.s.) driven by repeated elements and novel gene families across ecological guilds.</title>
        <authorList>
            <consortium name="Lawrence Berkeley National Laboratory"/>
            <person name="Harder C.B."/>
            <person name="Miyauchi S."/>
            <person name="Viragh M."/>
            <person name="Kuo A."/>
            <person name="Thoen E."/>
            <person name="Andreopoulos B."/>
            <person name="Lu D."/>
            <person name="Skrede I."/>
            <person name="Drula E."/>
            <person name="Henrissat B."/>
            <person name="Morin E."/>
            <person name="Kohler A."/>
            <person name="Barry K."/>
            <person name="LaButti K."/>
            <person name="Morin E."/>
            <person name="Salamov A."/>
            <person name="Lipzen A."/>
            <person name="Mereny Z."/>
            <person name="Hegedus B."/>
            <person name="Baldrian P."/>
            <person name="Stursova M."/>
            <person name="Weitz H."/>
            <person name="Taylor A."/>
            <person name="Grigoriev I.V."/>
            <person name="Nagy L.G."/>
            <person name="Martin F."/>
            <person name="Kauserud H."/>
        </authorList>
    </citation>
    <scope>NUCLEOTIDE SEQUENCE</scope>
    <source>
        <strain evidence="1">CBHHK188m</strain>
    </source>
</reference>
<sequence length="211" mass="23110">MSKQTVPSVRLVKQVVPSAKASPKIRNFLYWRPVGRAGHDSDWFDVLISAIGAMEQLAQIQLATAAKGAGAKRFVPWGFTTVAPPGGVMPLRDKISFPTVPSGPVDYASFMKPKVEFTSTPLGLLVSAEEVEASRAATIQAEPNNTMVRMRSFGEDYNFSKYVQGGNAPTYAAHFGYLDVGELDPDFQPRRFAAEFLDGRRRSHISSGVWV</sequence>